<feature type="domain" description="Acylphosphatase-like" evidence="6">
    <location>
        <begin position="7"/>
        <end position="93"/>
    </location>
</feature>
<feature type="active site" evidence="4">
    <location>
        <position position="22"/>
    </location>
</feature>
<protein>
    <recommendedName>
        <fullName evidence="2 4">acylphosphatase</fullName>
        <ecNumber evidence="2 4">3.6.1.7</ecNumber>
    </recommendedName>
</protein>
<dbReference type="Proteomes" id="UP000776983">
    <property type="component" value="Unassembled WGS sequence"/>
</dbReference>
<comment type="catalytic activity">
    <reaction evidence="3 4">
        <text>an acyl phosphate + H2O = a carboxylate + phosphate + H(+)</text>
        <dbReference type="Rhea" id="RHEA:14965"/>
        <dbReference type="ChEBI" id="CHEBI:15377"/>
        <dbReference type="ChEBI" id="CHEBI:15378"/>
        <dbReference type="ChEBI" id="CHEBI:29067"/>
        <dbReference type="ChEBI" id="CHEBI:43474"/>
        <dbReference type="ChEBI" id="CHEBI:59918"/>
        <dbReference type="EC" id="3.6.1.7"/>
    </reaction>
</comment>
<evidence type="ECO:0000256" key="1">
    <source>
        <dbReference type="ARBA" id="ARBA00005614"/>
    </source>
</evidence>
<dbReference type="InterPro" id="IPR020456">
    <property type="entry name" value="Acylphosphatase"/>
</dbReference>
<dbReference type="NCBIfam" id="NF010998">
    <property type="entry name" value="PRK14424.1"/>
    <property type="match status" value="1"/>
</dbReference>
<dbReference type="PRINTS" id="PR00112">
    <property type="entry name" value="ACYLPHPHTASE"/>
</dbReference>
<evidence type="ECO:0000313" key="8">
    <source>
        <dbReference type="Proteomes" id="UP000776983"/>
    </source>
</evidence>
<dbReference type="EMBL" id="JACDXW010000004">
    <property type="protein sequence ID" value="MCB5363821.1"/>
    <property type="molecule type" value="Genomic_DNA"/>
</dbReference>
<dbReference type="InterPro" id="IPR017968">
    <property type="entry name" value="Acylphosphatase_CS"/>
</dbReference>
<dbReference type="PANTHER" id="PTHR47268:SF4">
    <property type="entry name" value="ACYLPHOSPHATASE"/>
    <property type="match status" value="1"/>
</dbReference>
<evidence type="ECO:0000256" key="5">
    <source>
        <dbReference type="RuleBase" id="RU004168"/>
    </source>
</evidence>
<organism evidence="7 8">
    <name type="scientific">Mesopusillimonas faecipullorum</name>
    <dbReference type="NCBI Taxonomy" id="2755040"/>
    <lineage>
        <taxon>Bacteria</taxon>
        <taxon>Pseudomonadati</taxon>
        <taxon>Pseudomonadota</taxon>
        <taxon>Betaproteobacteria</taxon>
        <taxon>Burkholderiales</taxon>
        <taxon>Alcaligenaceae</taxon>
        <taxon>Mesopusillimonas</taxon>
    </lineage>
</organism>
<evidence type="ECO:0000259" key="6">
    <source>
        <dbReference type="PROSITE" id="PS51160"/>
    </source>
</evidence>
<proteinExistence type="inferred from homology"/>
<dbReference type="EC" id="3.6.1.7" evidence="2 4"/>
<name>A0ABS8CCS8_9BURK</name>
<dbReference type="Gene3D" id="3.30.70.100">
    <property type="match status" value="1"/>
</dbReference>
<comment type="caution">
    <text evidence="7">The sequence shown here is derived from an EMBL/GenBank/DDBJ whole genome shotgun (WGS) entry which is preliminary data.</text>
</comment>
<evidence type="ECO:0000256" key="2">
    <source>
        <dbReference type="ARBA" id="ARBA00012150"/>
    </source>
</evidence>
<dbReference type="PROSITE" id="PS51160">
    <property type="entry name" value="ACYLPHOSPHATASE_3"/>
    <property type="match status" value="1"/>
</dbReference>
<keyword evidence="8" id="KW-1185">Reference proteome</keyword>
<feature type="active site" evidence="4">
    <location>
        <position position="40"/>
    </location>
</feature>
<evidence type="ECO:0000256" key="4">
    <source>
        <dbReference type="PROSITE-ProRule" id="PRU00520"/>
    </source>
</evidence>
<dbReference type="PROSITE" id="PS00151">
    <property type="entry name" value="ACYLPHOSPHATASE_2"/>
    <property type="match status" value="1"/>
</dbReference>
<gene>
    <name evidence="7" type="ORF">H0484_08675</name>
</gene>
<sequence>MEPLFETVKVLVTGKVQGVSYRHSTVRMAHQLKLRGWVQNQGDGSVLALLQGEPDQIDRMLAWMRSGPPAARVQDVVSETLAAEKRYEGFQQL</sequence>
<keyword evidence="4" id="KW-0378">Hydrolase</keyword>
<dbReference type="RefSeq" id="WP_226954191.1">
    <property type="nucleotide sequence ID" value="NZ_JACDXW010000004.1"/>
</dbReference>
<evidence type="ECO:0000256" key="3">
    <source>
        <dbReference type="ARBA" id="ARBA00047645"/>
    </source>
</evidence>
<evidence type="ECO:0000313" key="7">
    <source>
        <dbReference type="EMBL" id="MCB5363821.1"/>
    </source>
</evidence>
<dbReference type="Pfam" id="PF00708">
    <property type="entry name" value="Acylphosphatase"/>
    <property type="match status" value="1"/>
</dbReference>
<comment type="similarity">
    <text evidence="1 5">Belongs to the acylphosphatase family.</text>
</comment>
<dbReference type="InterPro" id="IPR001792">
    <property type="entry name" value="Acylphosphatase-like_dom"/>
</dbReference>
<reference evidence="7 8" key="1">
    <citation type="submission" date="2020-07" db="EMBL/GenBank/DDBJ databases">
        <title>Pusillimonas sp. nov., isolated from poultry manure in Taiwan.</title>
        <authorList>
            <person name="Lin S.-Y."/>
            <person name="Tang Y.-S."/>
            <person name="Young C.-C."/>
        </authorList>
    </citation>
    <scope>NUCLEOTIDE SEQUENCE [LARGE SCALE GENOMIC DNA]</scope>
    <source>
        <strain evidence="7 8">CC-YST705</strain>
    </source>
</reference>
<dbReference type="PANTHER" id="PTHR47268">
    <property type="entry name" value="ACYLPHOSPHATASE"/>
    <property type="match status" value="1"/>
</dbReference>
<accession>A0ABS8CCS8</accession>
<dbReference type="SUPFAM" id="SSF54975">
    <property type="entry name" value="Acylphosphatase/BLUF domain-like"/>
    <property type="match status" value="1"/>
</dbReference>
<dbReference type="InterPro" id="IPR036046">
    <property type="entry name" value="Acylphosphatase-like_dom_sf"/>
</dbReference>